<sequence length="166" mass="18502">MKFQILILASIFLSACANGALRQIYNQLTTEQRQQVEQIFEQNRNATKGQFKSALNNFISTLSTELQSEISQANATFQQRIQENSQRVANLSAAAQSLYSQITAIGENDNLTFQESRQQIEQLLQSADPSVIQEFESNRVFLPGVHPSHSCSGQNMGVTGNPFETN</sequence>
<feature type="chain" id="PRO_5035359459" evidence="1">
    <location>
        <begin position="18"/>
        <end position="166"/>
    </location>
</feature>
<keyword evidence="5" id="KW-1185">Reference proteome</keyword>
<dbReference type="Proteomes" id="UP000095284">
    <property type="component" value="Unplaced"/>
</dbReference>
<feature type="domain" description="SXP/RAL-2 family protein Ani s 5-like cation-binding" evidence="2">
    <location>
        <begin position="31"/>
        <end position="128"/>
    </location>
</feature>
<dbReference type="EMBL" id="CAJFDI010000005">
    <property type="protein sequence ID" value="CAD5232367.1"/>
    <property type="molecule type" value="Genomic_DNA"/>
</dbReference>
<dbReference type="OrthoDB" id="5876678at2759"/>
<reference evidence="3" key="2">
    <citation type="submission" date="2020-09" db="EMBL/GenBank/DDBJ databases">
        <authorList>
            <person name="Kikuchi T."/>
        </authorList>
    </citation>
    <scope>NUCLEOTIDE SEQUENCE</scope>
    <source>
        <strain evidence="3">Ka4C1</strain>
    </source>
</reference>
<dbReference type="Proteomes" id="UP000582659">
    <property type="component" value="Unassembled WGS sequence"/>
</dbReference>
<evidence type="ECO:0000259" key="2">
    <source>
        <dbReference type="Pfam" id="PF02520"/>
    </source>
</evidence>
<dbReference type="PROSITE" id="PS51257">
    <property type="entry name" value="PROKAR_LIPOPROTEIN"/>
    <property type="match status" value="1"/>
</dbReference>
<dbReference type="SMR" id="A0A1I7RV77"/>
<accession>A0A1I7RV77</accession>
<evidence type="ECO:0000313" key="6">
    <source>
        <dbReference type="WBParaSite" id="BXY_0463800.1"/>
    </source>
</evidence>
<dbReference type="AlphaFoldDB" id="A0A1I7RV77"/>
<dbReference type="Proteomes" id="UP000659654">
    <property type="component" value="Unassembled WGS sequence"/>
</dbReference>
<evidence type="ECO:0000313" key="5">
    <source>
        <dbReference type="Proteomes" id="UP000659654"/>
    </source>
</evidence>
<gene>
    <name evidence="3" type="ORF">BXYJ_LOCUS12458</name>
</gene>
<name>A0A1I7RV77_BURXY</name>
<keyword evidence="1" id="KW-0732">Signal</keyword>
<dbReference type="Pfam" id="PF02520">
    <property type="entry name" value="ANIS5_cation-bd"/>
    <property type="match status" value="1"/>
</dbReference>
<feature type="signal peptide" evidence="1">
    <location>
        <begin position="1"/>
        <end position="17"/>
    </location>
</feature>
<proteinExistence type="predicted"/>
<evidence type="ECO:0000313" key="4">
    <source>
        <dbReference type="Proteomes" id="UP000095284"/>
    </source>
</evidence>
<protein>
    <submittedName>
        <fullName evidence="3">(pine wood nematode) hypothetical protein</fullName>
    </submittedName>
    <submittedName>
        <fullName evidence="6">DUF148 domain-containing protein</fullName>
    </submittedName>
</protein>
<dbReference type="WBParaSite" id="BXY_0463800.1">
    <property type="protein sequence ID" value="BXY_0463800.1"/>
    <property type="gene ID" value="BXY_0463800"/>
</dbReference>
<dbReference type="EMBL" id="CAJFCV020000005">
    <property type="protein sequence ID" value="CAG9124685.1"/>
    <property type="molecule type" value="Genomic_DNA"/>
</dbReference>
<dbReference type="InterPro" id="IPR003677">
    <property type="entry name" value="ANIS5_cation-bd"/>
</dbReference>
<evidence type="ECO:0000256" key="1">
    <source>
        <dbReference type="SAM" id="SignalP"/>
    </source>
</evidence>
<evidence type="ECO:0000313" key="3">
    <source>
        <dbReference type="EMBL" id="CAD5232367.1"/>
    </source>
</evidence>
<reference evidence="6" key="1">
    <citation type="submission" date="2016-11" db="UniProtKB">
        <authorList>
            <consortium name="WormBaseParasite"/>
        </authorList>
    </citation>
    <scope>IDENTIFICATION</scope>
</reference>
<organism evidence="4 6">
    <name type="scientific">Bursaphelenchus xylophilus</name>
    <name type="common">Pinewood nematode worm</name>
    <name type="synonym">Aphelenchoides xylophilus</name>
    <dbReference type="NCBI Taxonomy" id="6326"/>
    <lineage>
        <taxon>Eukaryota</taxon>
        <taxon>Metazoa</taxon>
        <taxon>Ecdysozoa</taxon>
        <taxon>Nematoda</taxon>
        <taxon>Chromadorea</taxon>
        <taxon>Rhabditida</taxon>
        <taxon>Tylenchina</taxon>
        <taxon>Tylenchomorpha</taxon>
        <taxon>Aphelenchoidea</taxon>
        <taxon>Aphelenchoididae</taxon>
        <taxon>Bursaphelenchus</taxon>
    </lineage>
</organism>